<dbReference type="EMBL" id="CACTIH010007497">
    <property type="protein sequence ID" value="CAA3014628.1"/>
    <property type="molecule type" value="Genomic_DNA"/>
</dbReference>
<protein>
    <recommendedName>
        <fullName evidence="9">tRNA (guanosine(18)-2'-O)-methyltransferase TARBP1</fullName>
        <ecNumber evidence="8">2.1.1.34</ecNumber>
    </recommendedName>
    <alternativeName>
        <fullName evidence="10">TAR RNA-binding protein 1</fullName>
    </alternativeName>
</protein>
<keyword evidence="4" id="KW-0694">RNA-binding</keyword>
<dbReference type="OrthoDB" id="241340at2759"/>
<dbReference type="SUPFAM" id="SSF48371">
    <property type="entry name" value="ARM repeat"/>
    <property type="match status" value="1"/>
</dbReference>
<name>A0A8S0U8N5_OLEEU</name>
<dbReference type="InterPro" id="IPR001537">
    <property type="entry name" value="SpoU_MeTrfase"/>
</dbReference>
<keyword evidence="3" id="KW-0949">S-adenosyl-L-methionine</keyword>
<comment type="function">
    <text evidence="7">S-adenosyl-L-methionine-dependent 2'-O-ribose methyltransferase that catalyzes the formation of 2'-O-methylguanosine at position 18 (Gm18) in a subset of tRNA. Selectively mediates Gm18 methylation of tRNAGln-TTG/CTG and tRNASer-TGA/GCT. Gm18 modification can enhance the stability of modified tRNAs.</text>
</comment>
<evidence type="ECO:0000313" key="12">
    <source>
        <dbReference type="EMBL" id="CAA3014628.1"/>
    </source>
</evidence>
<reference evidence="12 13" key="1">
    <citation type="submission" date="2019-12" db="EMBL/GenBank/DDBJ databases">
        <authorList>
            <person name="Alioto T."/>
            <person name="Alioto T."/>
            <person name="Gomez Garrido J."/>
        </authorList>
    </citation>
    <scope>NUCLEOTIDE SEQUENCE [LARGE SCALE GENOMIC DNA]</scope>
</reference>
<dbReference type="GO" id="GO:0141100">
    <property type="term" value="F:tRNA (guanine(18)-2'-O)-methyltransferase activity"/>
    <property type="evidence" value="ECO:0007669"/>
    <property type="project" value="UniProtKB-EC"/>
</dbReference>
<gene>
    <name evidence="12" type="ORF">OLEA9_A111778</name>
</gene>
<evidence type="ECO:0000256" key="7">
    <source>
        <dbReference type="ARBA" id="ARBA00093361"/>
    </source>
</evidence>
<sequence>MEPIATSLWSSFRRLPPVAVPVMLDCILVSTGSSPSSLFSSLLNEFPNLTKEMTEGTEELNSEQPNHIGSYVAALCHLLKKCGSNNNSVQLFIWRILIPLMELIHAYNREILDEAVSLFLNAVTDTSSWDVVEAILVPLLLRSIGLSMGMLQSDKLAIYEWSSSSIVQGFYTEPITPESFHSSHDELTDVYLNNYSIVSQSYYFPLPLSCHILSLILNAALQSKHAFGSESVTILANGSRKKIFAGNMLSDLSNMTLQMLSQSAEHRSSAIRFLLPFIFKAFQCNRAFEVSFHGKNHTLTRGHLFVKVWRCCKALFSLGPLERRDAYDILFLYLSCYSLTDGHEDVNEDDRETSFDLRDDWEFWVEIKRGLLDKESLVRKQSLHILKTTLNLSVQGQNYSGVPEKVSDERSLVSHSMSKRRRWADKEAKSLGVGRICKSTESSFTGLRRWEAFVFLYQMLEEYGTHLVEAAWNHQITLLLSPPFSLGNTINSCNGEIHLNQMETIEETCEWLAVLLERGFCHDNPQVRCIIMQSFLALEWTDHGSSMNSMPEDFILGPFIQGLDDPVHHKDFGVKGVYSSCAIKAAAKFLSQYTSYMNERKHIAFLVNLSSVSKKHSFGRAGLMCLAECIASAAFGFLKHNDHEAELCFDAYPDKIRVKSEPENPLHNDKADLLDVLRFILECCKQHFNHNYRHQVCEKILAAADSVMSSLDIPLEMLFHFISSLPREYTDYGGSLRCKVKKWLLKCDEAELLKCIGGFHKNFISCHLPVDSLIYDDDDLAAWGSEAKRWTRVLFLVIEEEEHLDPIIACIQNHGSNICKQNNLDWLPVKFLILVSSLVQELQVIKDRTADHHLRRMKTETEIPGMVDSPSFVKETIIFEKFTKLLFSLLAEVVLYTKSSCSIFWSTMVDQDGILPGSITGRLGGPSQRRLSSSVGTSVLQAVTSLKTLASVLRWCVQNGRDDAPLNFSLTFLWNFCWKVIASSTCKSETEDEISVAAYEALVYILKDLASVFSLSLDLLMKTDSSSPSDADREPVLDTFLSTFIGNINNLVAGGNLARTRRAILMNWKWSCIESLLTMPNYALRDGVHVKGGSFYFSDTIIRWIFGDLVESLENAGEVSVLPMLRSVRLAMELFASGRMGSVVSSCKGINTQMMWQLVHSSWILHVSCKKRRVAPIAALLSSVLHYSVFGDEGMHETDNAPGPLKWFVEKILEEGTKSPRTIRLAALHLTGLWLANPITIKFYMKELKLLTLYGSVAFDEDFEAEVAENHDAKNEVSLLSKSFDPELTEEFINTELYARVSVAVMFDKLAEMAELVSSMGENTNRLAAMASGKMFLLELLNFVVNDKDLAKELYKKYSAIHRRKVRAWQMICVLSRFVDQENVEKVTSSLHISIYRNNFPSVRQYMETFAIQIYLKFPLLVGQQLVPMLRNYNLRPQALSSYVFIAANIILHSKEEIQSRNLDELLPPIIPLLTSHHHTLRGFTQILVYHVLQKLLPASDCWSSSTMSLEKRCFEDLKFYLEQNSDCARLRVSMDGYIDAFDPMKSVLPAGIFTNRVEELEFECVPATLLDRVIDFLNDTREDLRCSMAKDAASIKNEGFRTDDDGKCTEMLNSNGGELLIQLPNDISCDFQRKISFPRHEMQDMASTSFWDNKSSYKSLLDIENEDQLFDNLLHSRSMAMNKLRAGRQQIILVASLIDRIPNLAGLARTCEVFRAAGLAVADKNILKDKQFQLISVTAEKWVPVVEVPERSLKIFLENKKKEGFALFGLEQTANSIPLDRCLFPTKTVLVLGREKEGIPVEIIHMLDACVEIPQLGVVRSLNVHVSGAIALWEYTRVLVLAGCLTLPWVDWLTDTVPFELFSSEMRMNASTTCYGRKTVLVAIYIEKPRRTHRYQHQHRYDHFPQATHVHNNGGYNRKAELLNYAKHLRESNRSTGASSITCMKRSPKIQITPAAKTTSKPKSGRTPTYVGKWKFLLPNFFGCMTSASKSKKKKKKKKTT</sequence>
<comment type="caution">
    <text evidence="12">The sequence shown here is derived from an EMBL/GenBank/DDBJ whole genome shotgun (WGS) entry which is preliminary data.</text>
</comment>
<dbReference type="PANTHER" id="PTHR12029">
    <property type="entry name" value="RNA METHYLTRANSFERASE"/>
    <property type="match status" value="1"/>
</dbReference>
<dbReference type="InterPro" id="IPR029028">
    <property type="entry name" value="Alpha/beta_knot_MTases"/>
</dbReference>
<dbReference type="InterPro" id="IPR045330">
    <property type="entry name" value="TRM3/TARBP1"/>
</dbReference>
<dbReference type="InterPro" id="IPR029026">
    <property type="entry name" value="tRNA_m1G_MTases_N"/>
</dbReference>
<accession>A0A8S0U8N5</accession>
<dbReference type="Pfam" id="PF00588">
    <property type="entry name" value="SpoU_methylase"/>
    <property type="match status" value="1"/>
</dbReference>
<dbReference type="FunFam" id="3.40.1280.10:FF:000010">
    <property type="entry name" value="probable methyltransferase TARBP1"/>
    <property type="match status" value="1"/>
</dbReference>
<dbReference type="SUPFAM" id="SSF75217">
    <property type="entry name" value="alpha/beta knot"/>
    <property type="match status" value="1"/>
</dbReference>
<dbReference type="InterPro" id="IPR044748">
    <property type="entry name" value="Trm3/TARBP1_C"/>
</dbReference>
<evidence type="ECO:0000256" key="2">
    <source>
        <dbReference type="ARBA" id="ARBA00022679"/>
    </source>
</evidence>
<dbReference type="EC" id="2.1.1.34" evidence="8"/>
<dbReference type="Proteomes" id="UP000594638">
    <property type="component" value="Unassembled WGS sequence"/>
</dbReference>
<evidence type="ECO:0000256" key="8">
    <source>
        <dbReference type="ARBA" id="ARBA00093594"/>
    </source>
</evidence>
<keyword evidence="2" id="KW-0808">Transferase</keyword>
<keyword evidence="1" id="KW-0489">Methyltransferase</keyword>
<evidence type="ECO:0000256" key="4">
    <source>
        <dbReference type="ARBA" id="ARBA00022884"/>
    </source>
</evidence>
<evidence type="ECO:0000313" key="13">
    <source>
        <dbReference type="Proteomes" id="UP000594638"/>
    </source>
</evidence>
<proteinExistence type="predicted"/>
<keyword evidence="5" id="KW-0007">Acetylation</keyword>
<evidence type="ECO:0000256" key="10">
    <source>
        <dbReference type="ARBA" id="ARBA00093656"/>
    </source>
</evidence>
<dbReference type="PANTHER" id="PTHR12029:SF11">
    <property type="entry name" value="METHYLTRANSFERASE TARBP1-RELATED"/>
    <property type="match status" value="1"/>
</dbReference>
<dbReference type="Gene3D" id="3.40.1280.10">
    <property type="match status" value="1"/>
</dbReference>
<evidence type="ECO:0000256" key="1">
    <source>
        <dbReference type="ARBA" id="ARBA00022603"/>
    </source>
</evidence>
<evidence type="ECO:0000259" key="11">
    <source>
        <dbReference type="Pfam" id="PF00588"/>
    </source>
</evidence>
<comment type="catalytic activity">
    <reaction evidence="6">
        <text>guanosine(18) in tRNA + S-adenosyl-L-methionine = 2'-O-methylguanosine(18) in tRNA + S-adenosyl-L-homocysteine + H(+)</text>
        <dbReference type="Rhea" id="RHEA:20077"/>
        <dbReference type="Rhea" id="RHEA-COMP:10190"/>
        <dbReference type="Rhea" id="RHEA-COMP:10192"/>
        <dbReference type="ChEBI" id="CHEBI:15378"/>
        <dbReference type="ChEBI" id="CHEBI:57856"/>
        <dbReference type="ChEBI" id="CHEBI:59789"/>
        <dbReference type="ChEBI" id="CHEBI:74269"/>
        <dbReference type="ChEBI" id="CHEBI:74445"/>
        <dbReference type="EC" id="2.1.1.34"/>
    </reaction>
    <physiologicalReaction direction="left-to-right" evidence="6">
        <dbReference type="Rhea" id="RHEA:20078"/>
    </physiologicalReaction>
</comment>
<dbReference type="CDD" id="cd18091">
    <property type="entry name" value="SpoU-like_TRM3-like"/>
    <property type="match status" value="1"/>
</dbReference>
<evidence type="ECO:0000256" key="9">
    <source>
        <dbReference type="ARBA" id="ARBA00093636"/>
    </source>
</evidence>
<feature type="domain" description="tRNA/rRNA methyltransferase SpoU type" evidence="11">
    <location>
        <begin position="1692"/>
        <end position="1834"/>
    </location>
</feature>
<evidence type="ECO:0000256" key="6">
    <source>
        <dbReference type="ARBA" id="ARBA00093266"/>
    </source>
</evidence>
<keyword evidence="13" id="KW-1185">Reference proteome</keyword>
<dbReference type="GO" id="GO:0003723">
    <property type="term" value="F:RNA binding"/>
    <property type="evidence" value="ECO:0007669"/>
    <property type="project" value="UniProtKB-KW"/>
</dbReference>
<dbReference type="Gramene" id="OE9A111778T1">
    <property type="protein sequence ID" value="OE9A111778C1"/>
    <property type="gene ID" value="OE9A111778"/>
</dbReference>
<evidence type="ECO:0000256" key="5">
    <source>
        <dbReference type="ARBA" id="ARBA00022990"/>
    </source>
</evidence>
<dbReference type="GO" id="GO:0030488">
    <property type="term" value="P:tRNA methylation"/>
    <property type="evidence" value="ECO:0007669"/>
    <property type="project" value="InterPro"/>
</dbReference>
<dbReference type="InterPro" id="IPR016024">
    <property type="entry name" value="ARM-type_fold"/>
</dbReference>
<organism evidence="12 13">
    <name type="scientific">Olea europaea subsp. europaea</name>
    <dbReference type="NCBI Taxonomy" id="158383"/>
    <lineage>
        <taxon>Eukaryota</taxon>
        <taxon>Viridiplantae</taxon>
        <taxon>Streptophyta</taxon>
        <taxon>Embryophyta</taxon>
        <taxon>Tracheophyta</taxon>
        <taxon>Spermatophyta</taxon>
        <taxon>Magnoliopsida</taxon>
        <taxon>eudicotyledons</taxon>
        <taxon>Gunneridae</taxon>
        <taxon>Pentapetalae</taxon>
        <taxon>asterids</taxon>
        <taxon>lamiids</taxon>
        <taxon>Lamiales</taxon>
        <taxon>Oleaceae</taxon>
        <taxon>Oleeae</taxon>
        <taxon>Olea</taxon>
    </lineage>
</organism>
<evidence type="ECO:0000256" key="3">
    <source>
        <dbReference type="ARBA" id="ARBA00022691"/>
    </source>
</evidence>